<dbReference type="RefSeq" id="WP_129518278.1">
    <property type="nucleotide sequence ID" value="NZ_QWEX01000003.1"/>
</dbReference>
<dbReference type="Pfam" id="PF11185">
    <property type="entry name" value="DUF2971"/>
    <property type="match status" value="1"/>
</dbReference>
<comment type="caution">
    <text evidence="1">The sequence shown here is derived from an EMBL/GenBank/DDBJ whole genome shotgun (WGS) entry which is preliminary data.</text>
</comment>
<organism evidence="1 2">
    <name type="scientific">Burkholderia stabilis</name>
    <dbReference type="NCBI Taxonomy" id="95485"/>
    <lineage>
        <taxon>Bacteria</taxon>
        <taxon>Pseudomonadati</taxon>
        <taxon>Pseudomonadota</taxon>
        <taxon>Betaproteobacteria</taxon>
        <taxon>Burkholderiales</taxon>
        <taxon>Burkholderiaceae</taxon>
        <taxon>Burkholderia</taxon>
        <taxon>Burkholderia cepacia complex</taxon>
    </lineage>
</organism>
<evidence type="ECO:0000313" key="1">
    <source>
        <dbReference type="EMBL" id="RXV65846.1"/>
    </source>
</evidence>
<dbReference type="EMBL" id="QWEX01000003">
    <property type="protein sequence ID" value="RXV65846.1"/>
    <property type="molecule type" value="Genomic_DNA"/>
</dbReference>
<proteinExistence type="predicted"/>
<name>A0A4Q2A8Q4_9BURK</name>
<protein>
    <submittedName>
        <fullName evidence="1">DUF2971 domain-containing protein</fullName>
    </submittedName>
</protein>
<evidence type="ECO:0000313" key="2">
    <source>
        <dbReference type="Proteomes" id="UP000289650"/>
    </source>
</evidence>
<reference evidence="1 2" key="1">
    <citation type="submission" date="2018-08" db="EMBL/GenBank/DDBJ databases">
        <title>Mountain-cultivated ginseng endophyte, Burkholderia stabilis and its activity against ginseng root rot disease.</title>
        <authorList>
            <person name="Tapan Kumar M."/>
            <person name="Bae H."/>
            <person name="Shanmugam G."/>
            <person name="Jeon J."/>
        </authorList>
    </citation>
    <scope>NUCLEOTIDE SEQUENCE [LARGE SCALE GENOMIC DNA]</scope>
    <source>
        <strain evidence="1 2">EB159</strain>
    </source>
</reference>
<dbReference type="Proteomes" id="UP000289650">
    <property type="component" value="Unassembled WGS sequence"/>
</dbReference>
<dbReference type="InterPro" id="IPR021352">
    <property type="entry name" value="DUF2971"/>
</dbReference>
<dbReference type="AlphaFoldDB" id="A0A4Q2A8Q4"/>
<accession>A0A4Q2A8Q4</accession>
<gene>
    <name evidence="1" type="ORF">D1006_38240</name>
</gene>
<dbReference type="OrthoDB" id="8550178at2"/>
<sequence>MKMGGKFAMRDNFDYKAYFRPIWDDLQPADQRFPAFRPLIAHYCSIATLEAVVKNEQFWFSNPLYMNDYEELVFGLANSRNRFLQNTLVRNAFKSQMQYDKFREQVLWIYEQFDKGLLFDIYIACFAEHDPPDNDGLLSMWRGYGANGSGAAIVFNTAALTEIPHSPLRMDPVTYGTSEERLAWIDQILDKFAELMAAHDIPEDAFPACASELFERFLMFSVFTKHRGFREEKEWRVVYSRHYDPNQILADMLGYFINDGTVEPKLKFRIAPLDGAAAGITLEQLVVKIILGPNGASVRSTMAVRRMLETLGKPILAERVVTSSTPYRAK</sequence>